<feature type="transmembrane region" description="Helical" evidence="6">
    <location>
        <begin position="233"/>
        <end position="254"/>
    </location>
</feature>
<evidence type="ECO:0000313" key="7">
    <source>
        <dbReference type="EMBL" id="SQI56442.1"/>
    </source>
</evidence>
<evidence type="ECO:0000256" key="6">
    <source>
        <dbReference type="SAM" id="Phobius"/>
    </source>
</evidence>
<organism evidence="7 8">
    <name type="scientific">Lederbergia lenta</name>
    <name type="common">Bacillus lentus</name>
    <dbReference type="NCBI Taxonomy" id="1467"/>
    <lineage>
        <taxon>Bacteria</taxon>
        <taxon>Bacillati</taxon>
        <taxon>Bacillota</taxon>
        <taxon>Bacilli</taxon>
        <taxon>Bacillales</taxon>
        <taxon>Bacillaceae</taxon>
        <taxon>Lederbergia</taxon>
    </lineage>
</organism>
<keyword evidence="3 6" id="KW-0812">Transmembrane</keyword>
<dbReference type="RefSeq" id="WP_066140877.1">
    <property type="nucleotide sequence ID" value="NZ_CBCSGM010000001.1"/>
</dbReference>
<keyword evidence="4 6" id="KW-1133">Transmembrane helix</keyword>
<feature type="transmembrane region" description="Helical" evidence="6">
    <location>
        <begin position="12"/>
        <end position="33"/>
    </location>
</feature>
<dbReference type="STRING" id="1348624.GCA_001591545_00913"/>
<keyword evidence="8" id="KW-1185">Reference proteome</keyword>
<evidence type="ECO:0000256" key="3">
    <source>
        <dbReference type="ARBA" id="ARBA00022692"/>
    </source>
</evidence>
<dbReference type="PANTHER" id="PTHR30250">
    <property type="entry name" value="PST FAMILY PREDICTED COLANIC ACID TRANSPORTER"/>
    <property type="match status" value="1"/>
</dbReference>
<evidence type="ECO:0000256" key="4">
    <source>
        <dbReference type="ARBA" id="ARBA00022989"/>
    </source>
</evidence>
<dbReference type="Proteomes" id="UP000249134">
    <property type="component" value="Chromosome 1"/>
</dbReference>
<feature type="transmembrane region" description="Helical" evidence="6">
    <location>
        <begin position="45"/>
        <end position="69"/>
    </location>
</feature>
<feature type="transmembrane region" description="Helical" evidence="6">
    <location>
        <begin position="375"/>
        <end position="392"/>
    </location>
</feature>
<evidence type="ECO:0000256" key="1">
    <source>
        <dbReference type="ARBA" id="ARBA00004651"/>
    </source>
</evidence>
<keyword evidence="2" id="KW-1003">Cell membrane</keyword>
<feature type="transmembrane region" description="Helical" evidence="6">
    <location>
        <begin position="397"/>
        <end position="415"/>
    </location>
</feature>
<feature type="transmembrane region" description="Helical" evidence="6">
    <location>
        <begin position="301"/>
        <end position="325"/>
    </location>
</feature>
<name>A0A2X4WC41_LEDLE</name>
<dbReference type="GO" id="GO:0005886">
    <property type="term" value="C:plasma membrane"/>
    <property type="evidence" value="ECO:0007669"/>
    <property type="project" value="UniProtKB-SubCell"/>
</dbReference>
<dbReference type="KEGG" id="blen:NCTC4824_01838"/>
<feature type="transmembrane region" description="Helical" evidence="6">
    <location>
        <begin position="466"/>
        <end position="485"/>
    </location>
</feature>
<proteinExistence type="predicted"/>
<dbReference type="EMBL" id="LS483476">
    <property type="protein sequence ID" value="SQI56442.1"/>
    <property type="molecule type" value="Genomic_DNA"/>
</dbReference>
<sequence>MRIQNSVMNMFFGLSGQFISMIMSFIVRTVFIYTLGIEYLGVDGLFSSILIMLSLANLGFDTAMVYSLYRPLAEKDKYKIQALMNLYKKAYRIIGFIVLLIGLLLIPFLPYIMNGSTNIEHIHIIYMLFLIQSASSYYFVYKQSIIIADQRNHIISKIHSVFIIISNFVQIIILLSVGNYIVVLSMQLVFRIIENAYIAKKATRLYPFLKEKNTAKLSKKDSKLFYENLYSLFLYKISGVVINGTDNIVISLFIGITYVGIYSNYLLIITTLSTLLGYVFYSVTASVGNLVVTESLDKKYFIFRVINFLNFWIFGFCTVCLWNLLNPFITIWLGEQYVFNKFVVFAIVLNFFTAGMQNASTTFRETTGLFKKGKYRPILAAGINIVVSIILAKQIGIAGVFLGTVISRLCTYFWYDPYVIFKYVFQKSVGIHFVKYILFTFIVVFASFVTDLLASNIFLHQKFVNFALRCILCVSILNIIVYFLFRNSEEFKYLLDIMKKIKNKLFVKKSYNM</sequence>
<evidence type="ECO:0000256" key="2">
    <source>
        <dbReference type="ARBA" id="ARBA00022475"/>
    </source>
</evidence>
<evidence type="ECO:0000256" key="5">
    <source>
        <dbReference type="ARBA" id="ARBA00023136"/>
    </source>
</evidence>
<dbReference type="PANTHER" id="PTHR30250:SF26">
    <property type="entry name" value="PSMA PROTEIN"/>
    <property type="match status" value="1"/>
</dbReference>
<dbReference type="AlphaFoldDB" id="A0A2X4WC41"/>
<protein>
    <submittedName>
        <fullName evidence="7">Polysaccharide biosynthesis protein</fullName>
    </submittedName>
</protein>
<gene>
    <name evidence="7" type="ORF">NCTC4824_01838</name>
</gene>
<feature type="transmembrane region" description="Helical" evidence="6">
    <location>
        <begin position="261"/>
        <end position="281"/>
    </location>
</feature>
<reference evidence="7 8" key="1">
    <citation type="submission" date="2018-06" db="EMBL/GenBank/DDBJ databases">
        <authorList>
            <consortium name="Pathogen Informatics"/>
            <person name="Doyle S."/>
        </authorList>
    </citation>
    <scope>NUCLEOTIDE SEQUENCE [LARGE SCALE GENOMIC DNA]</scope>
    <source>
        <strain evidence="7 8">NCTC4824</strain>
    </source>
</reference>
<keyword evidence="5 6" id="KW-0472">Membrane</keyword>
<feature type="transmembrane region" description="Helical" evidence="6">
    <location>
        <begin position="337"/>
        <end position="355"/>
    </location>
</feature>
<accession>A0A2X4WC41</accession>
<comment type="subcellular location">
    <subcellularLocation>
        <location evidence="1">Cell membrane</location>
        <topology evidence="1">Multi-pass membrane protein</topology>
    </subcellularLocation>
</comment>
<feature type="transmembrane region" description="Helical" evidence="6">
    <location>
        <begin position="90"/>
        <end position="109"/>
    </location>
</feature>
<feature type="transmembrane region" description="Helical" evidence="6">
    <location>
        <begin position="121"/>
        <end position="140"/>
    </location>
</feature>
<feature type="transmembrane region" description="Helical" evidence="6">
    <location>
        <begin position="161"/>
        <end position="182"/>
    </location>
</feature>
<feature type="transmembrane region" description="Helical" evidence="6">
    <location>
        <begin position="435"/>
        <end position="454"/>
    </location>
</feature>
<dbReference type="InterPro" id="IPR050833">
    <property type="entry name" value="Poly_Biosynth_Transport"/>
</dbReference>
<evidence type="ECO:0000313" key="8">
    <source>
        <dbReference type="Proteomes" id="UP000249134"/>
    </source>
</evidence>